<sequence>RAQKLIRELCTALPTIDDGDISRVTDEWKLYRAEDIKEDQIYREGNLVRIDHFWNYVLSLKNANGELKYSYLRKVVLTCLCIPHGNAEVERSLSVNKKLVTAERSLLSEESVNGLRLTRDAVSMYKTIADVPVTKELLRSVKQAHKRYTARVEAEKSEALLLDRKRKEEAQQQEMEKKALEEQKDKKRKLDDKEKKVKKNELEMKADMDKAKQIF</sequence>
<dbReference type="Proteomes" id="UP000694941">
    <property type="component" value="Unplaced"/>
</dbReference>
<name>A0ABM1C3P6_LIMPO</name>
<feature type="region of interest" description="Disordered" evidence="1">
    <location>
        <begin position="163"/>
        <end position="215"/>
    </location>
</feature>
<evidence type="ECO:0000313" key="3">
    <source>
        <dbReference type="RefSeq" id="XP_013793597.1"/>
    </source>
</evidence>
<feature type="non-terminal residue" evidence="3">
    <location>
        <position position="1"/>
    </location>
</feature>
<feature type="non-terminal residue" evidence="3">
    <location>
        <position position="215"/>
    </location>
</feature>
<keyword evidence="2" id="KW-1185">Reference proteome</keyword>
<dbReference type="GeneID" id="106477598"/>
<protein>
    <submittedName>
        <fullName evidence="3">Uncharacterized protein LOC106477598</fullName>
    </submittedName>
</protein>
<evidence type="ECO:0000313" key="2">
    <source>
        <dbReference type="Proteomes" id="UP000694941"/>
    </source>
</evidence>
<proteinExistence type="predicted"/>
<reference evidence="3" key="1">
    <citation type="submission" date="2025-08" db="UniProtKB">
        <authorList>
            <consortium name="RefSeq"/>
        </authorList>
    </citation>
    <scope>IDENTIFICATION</scope>
    <source>
        <tissue evidence="3">Muscle</tissue>
    </source>
</reference>
<evidence type="ECO:0000256" key="1">
    <source>
        <dbReference type="SAM" id="MobiDB-lite"/>
    </source>
</evidence>
<organism evidence="2 3">
    <name type="scientific">Limulus polyphemus</name>
    <name type="common">Atlantic horseshoe crab</name>
    <dbReference type="NCBI Taxonomy" id="6850"/>
    <lineage>
        <taxon>Eukaryota</taxon>
        <taxon>Metazoa</taxon>
        <taxon>Ecdysozoa</taxon>
        <taxon>Arthropoda</taxon>
        <taxon>Chelicerata</taxon>
        <taxon>Merostomata</taxon>
        <taxon>Xiphosura</taxon>
        <taxon>Limulidae</taxon>
        <taxon>Limulus</taxon>
    </lineage>
</organism>
<accession>A0ABM1C3P6</accession>
<gene>
    <name evidence="3" type="primary">LOC106477598</name>
</gene>
<dbReference type="RefSeq" id="XP_013793597.1">
    <property type="nucleotide sequence ID" value="XM_013938143.1"/>
</dbReference>